<evidence type="ECO:0000259" key="5">
    <source>
        <dbReference type="PROSITE" id="PS51387"/>
    </source>
</evidence>
<evidence type="ECO:0000256" key="2">
    <source>
        <dbReference type="ARBA" id="ARBA00022630"/>
    </source>
</evidence>
<dbReference type="SUPFAM" id="SSF56176">
    <property type="entry name" value="FAD-binding/transporter-associated domain-like"/>
    <property type="match status" value="1"/>
</dbReference>
<feature type="domain" description="FAD-binding PCMH-type" evidence="5">
    <location>
        <begin position="25"/>
        <end position="208"/>
    </location>
</feature>
<accession>A0A6M4IRJ4</accession>
<evidence type="ECO:0000313" key="6">
    <source>
        <dbReference type="EMBL" id="QJR36638.1"/>
    </source>
</evidence>
<dbReference type="KEGG" id="ggr:HKW67_14530"/>
<keyword evidence="7" id="KW-1185">Reference proteome</keyword>
<dbReference type="SUPFAM" id="SSF55103">
    <property type="entry name" value="FAD-linked oxidases, C-terminal domain"/>
    <property type="match status" value="1"/>
</dbReference>
<organism evidence="6 7">
    <name type="scientific">Gemmatimonas groenlandica</name>
    <dbReference type="NCBI Taxonomy" id="2732249"/>
    <lineage>
        <taxon>Bacteria</taxon>
        <taxon>Pseudomonadati</taxon>
        <taxon>Gemmatimonadota</taxon>
        <taxon>Gemmatimonadia</taxon>
        <taxon>Gemmatimonadales</taxon>
        <taxon>Gemmatimonadaceae</taxon>
        <taxon>Gemmatimonas</taxon>
    </lineage>
</organism>
<dbReference type="Proteomes" id="UP000500938">
    <property type="component" value="Chromosome"/>
</dbReference>
<dbReference type="InterPro" id="IPR016169">
    <property type="entry name" value="FAD-bd_PCMH_sub2"/>
</dbReference>
<dbReference type="GO" id="GO:0016491">
    <property type="term" value="F:oxidoreductase activity"/>
    <property type="evidence" value="ECO:0007669"/>
    <property type="project" value="UniProtKB-KW"/>
</dbReference>
<reference evidence="6 7" key="1">
    <citation type="submission" date="2020-05" db="EMBL/GenBank/DDBJ databases">
        <title>Complete genome sequence of Gemmatimonas greenlandica TET16.</title>
        <authorList>
            <person name="Zeng Y."/>
        </authorList>
    </citation>
    <scope>NUCLEOTIDE SEQUENCE [LARGE SCALE GENOMIC DNA]</scope>
    <source>
        <strain evidence="6 7">TET16</strain>
    </source>
</reference>
<evidence type="ECO:0000256" key="1">
    <source>
        <dbReference type="ARBA" id="ARBA00001974"/>
    </source>
</evidence>
<dbReference type="RefSeq" id="WP_171226071.1">
    <property type="nucleotide sequence ID" value="NZ_CP053085.1"/>
</dbReference>
<dbReference type="InterPro" id="IPR036318">
    <property type="entry name" value="FAD-bd_PCMH-like_sf"/>
</dbReference>
<evidence type="ECO:0000313" key="7">
    <source>
        <dbReference type="Proteomes" id="UP000500938"/>
    </source>
</evidence>
<dbReference type="InterPro" id="IPR016171">
    <property type="entry name" value="Vanillyl_alc_oxidase_C-sub2"/>
</dbReference>
<sequence>MTISSDVTTVDIDIRRAFARDASGLEMTPDAVARPTSIEEVAELLRDATSARTAVTPAGWQSSTTGASITDHGLLLSLRGLGTIGEVDTDTRSIRVGPGAIVADVRRAAEAAGLLFTPDPTSEEESTIGGAIACNASGARSLRYGATRPHVRAITVLLASGERLDLRRPQLEKNTVGYPIAHDPVDWFVGSEGTLGVVVEAELALHALPPQVLGLMVPFEREDDALAFVVSARRSAAVHPRCLEFFDQGAMDIARAAEGSTGWATSATAVVYVEETGADESRPDDDLPLEAWLELADAHAALSADIRVYDSVTALREARHLRHAVPATMNERGAARRPFGGRKVSTDWAVPYPRLAEALHIARRFAADAGVTSGIAYGHAGNGHPHQNFIAQDAEELHRIERVVEATLREVIAMGGTVAAEHGIGKLKRRWLPMQASPAQLRVMHAIKREFDPLGLLAQGNVL</sequence>
<dbReference type="PROSITE" id="PS51387">
    <property type="entry name" value="FAD_PCMH"/>
    <property type="match status" value="1"/>
</dbReference>
<dbReference type="Pfam" id="PF01565">
    <property type="entry name" value="FAD_binding_4"/>
    <property type="match status" value="1"/>
</dbReference>
<evidence type="ECO:0000256" key="3">
    <source>
        <dbReference type="ARBA" id="ARBA00022827"/>
    </source>
</evidence>
<dbReference type="InterPro" id="IPR006094">
    <property type="entry name" value="Oxid_FAD_bind_N"/>
</dbReference>
<dbReference type="InterPro" id="IPR004113">
    <property type="entry name" value="FAD-bd_oxidored_4_C"/>
</dbReference>
<keyword evidence="4" id="KW-0560">Oxidoreductase</keyword>
<protein>
    <submittedName>
        <fullName evidence="6">FAD-binding oxidoreductase</fullName>
    </submittedName>
</protein>
<dbReference type="PANTHER" id="PTHR42934:SF2">
    <property type="entry name" value="GLYCOLATE OXIDASE SUBUNIT GLCD"/>
    <property type="match status" value="1"/>
</dbReference>
<proteinExistence type="predicted"/>
<dbReference type="Gene3D" id="3.30.70.2740">
    <property type="match status" value="1"/>
</dbReference>
<keyword evidence="2" id="KW-0285">Flavoprotein</keyword>
<dbReference type="GO" id="GO:0071949">
    <property type="term" value="F:FAD binding"/>
    <property type="evidence" value="ECO:0007669"/>
    <property type="project" value="InterPro"/>
</dbReference>
<name>A0A6M4IRJ4_9BACT</name>
<dbReference type="AlphaFoldDB" id="A0A6M4IRJ4"/>
<dbReference type="Gene3D" id="3.30.465.10">
    <property type="match status" value="1"/>
</dbReference>
<dbReference type="Pfam" id="PF02913">
    <property type="entry name" value="FAD-oxidase_C"/>
    <property type="match status" value="1"/>
</dbReference>
<dbReference type="Gene3D" id="1.10.45.10">
    <property type="entry name" value="Vanillyl-alcohol Oxidase, Chain A, domain 4"/>
    <property type="match status" value="1"/>
</dbReference>
<dbReference type="EMBL" id="CP053085">
    <property type="protein sequence ID" value="QJR36638.1"/>
    <property type="molecule type" value="Genomic_DNA"/>
</dbReference>
<dbReference type="InterPro" id="IPR016166">
    <property type="entry name" value="FAD-bd_PCMH"/>
</dbReference>
<dbReference type="PANTHER" id="PTHR42934">
    <property type="entry name" value="GLYCOLATE OXIDASE SUBUNIT GLCD"/>
    <property type="match status" value="1"/>
</dbReference>
<keyword evidence="3" id="KW-0274">FAD</keyword>
<comment type="cofactor">
    <cofactor evidence="1">
        <name>FAD</name>
        <dbReference type="ChEBI" id="CHEBI:57692"/>
    </cofactor>
</comment>
<dbReference type="InterPro" id="IPR016164">
    <property type="entry name" value="FAD-linked_Oxase-like_C"/>
</dbReference>
<evidence type="ECO:0000256" key="4">
    <source>
        <dbReference type="ARBA" id="ARBA00023002"/>
    </source>
</evidence>
<dbReference type="InterPro" id="IPR051914">
    <property type="entry name" value="FAD-linked_OxidoTrans_Type4"/>
</dbReference>
<gene>
    <name evidence="6" type="ORF">HKW67_14530</name>
</gene>